<dbReference type="EMBL" id="JAHLFH010000138">
    <property type="protein sequence ID" value="MBU3820035.1"/>
    <property type="molecule type" value="Genomic_DNA"/>
</dbReference>
<sequence>MNKAILESVMKLHADTQADLAHYLGISLSRLNAKINEYRGAQFFQTEIAAIKKRYSLSEKQIDSIFFSEKVS</sequence>
<reference evidence="1" key="1">
    <citation type="journal article" date="2021" name="PeerJ">
        <title>Extensive microbial diversity within the chicken gut microbiome revealed by metagenomics and culture.</title>
        <authorList>
            <person name="Gilroy R."/>
            <person name="Ravi A."/>
            <person name="Getino M."/>
            <person name="Pursley I."/>
            <person name="Horton D.L."/>
            <person name="Alikhan N.F."/>
            <person name="Baker D."/>
            <person name="Gharbi K."/>
            <person name="Hall N."/>
            <person name="Watson M."/>
            <person name="Adriaenssens E.M."/>
            <person name="Foster-Nyarko E."/>
            <person name="Jarju S."/>
            <person name="Secka A."/>
            <person name="Antonio M."/>
            <person name="Oren A."/>
            <person name="Chaudhuri R.R."/>
            <person name="La Ragione R."/>
            <person name="Hildebrand F."/>
            <person name="Pallen M.J."/>
        </authorList>
    </citation>
    <scope>NUCLEOTIDE SEQUENCE</scope>
    <source>
        <strain evidence="1">742</strain>
    </source>
</reference>
<dbReference type="AlphaFoldDB" id="A0A9E2KJY0"/>
<dbReference type="Proteomes" id="UP000824178">
    <property type="component" value="Unassembled WGS sequence"/>
</dbReference>
<name>A0A9E2KJY0_9FIRM</name>
<protein>
    <submittedName>
        <fullName evidence="1">Uncharacterized protein</fullName>
    </submittedName>
</protein>
<gene>
    <name evidence="1" type="ORF">H9864_06670</name>
</gene>
<proteinExistence type="predicted"/>
<comment type="caution">
    <text evidence="1">The sequence shown here is derived from an EMBL/GenBank/DDBJ whole genome shotgun (WGS) entry which is preliminary data.</text>
</comment>
<evidence type="ECO:0000313" key="1">
    <source>
        <dbReference type="EMBL" id="MBU3820035.1"/>
    </source>
</evidence>
<organism evidence="1 2">
    <name type="scientific">Candidatus Faecalibacterium intestinavium</name>
    <dbReference type="NCBI Taxonomy" id="2838580"/>
    <lineage>
        <taxon>Bacteria</taxon>
        <taxon>Bacillati</taxon>
        <taxon>Bacillota</taxon>
        <taxon>Clostridia</taxon>
        <taxon>Eubacteriales</taxon>
        <taxon>Oscillospiraceae</taxon>
        <taxon>Faecalibacterium</taxon>
    </lineage>
</organism>
<evidence type="ECO:0000313" key="2">
    <source>
        <dbReference type="Proteomes" id="UP000824178"/>
    </source>
</evidence>
<accession>A0A9E2KJY0</accession>
<reference evidence="1" key="2">
    <citation type="submission" date="2021-04" db="EMBL/GenBank/DDBJ databases">
        <authorList>
            <person name="Gilroy R."/>
        </authorList>
    </citation>
    <scope>NUCLEOTIDE SEQUENCE</scope>
    <source>
        <strain evidence="1">742</strain>
    </source>
</reference>